<proteinExistence type="inferred from homology"/>
<accession>A0ABS4LUN9</accession>
<protein>
    <submittedName>
        <fullName evidence="7">Glycosyltransferase</fullName>
        <ecNumber evidence="7">2.4.1.-</ecNumber>
    </submittedName>
</protein>
<feature type="signal peptide" evidence="4">
    <location>
        <begin position="1"/>
        <end position="23"/>
    </location>
</feature>
<evidence type="ECO:0000313" key="8">
    <source>
        <dbReference type="Proteomes" id="UP001519309"/>
    </source>
</evidence>
<dbReference type="Pfam" id="PF21036">
    <property type="entry name" value="EryCIII-like_N"/>
    <property type="match status" value="1"/>
</dbReference>
<dbReference type="GO" id="GO:0016757">
    <property type="term" value="F:glycosyltransferase activity"/>
    <property type="evidence" value="ECO:0007669"/>
    <property type="project" value="UniProtKB-KW"/>
</dbReference>
<gene>
    <name evidence="7" type="ORF">J2Z21_004082</name>
</gene>
<evidence type="ECO:0000313" key="7">
    <source>
        <dbReference type="EMBL" id="MBP2051132.1"/>
    </source>
</evidence>
<evidence type="ECO:0000259" key="6">
    <source>
        <dbReference type="Pfam" id="PF21036"/>
    </source>
</evidence>
<feature type="chain" id="PRO_5045599526" evidence="4">
    <location>
        <begin position="24"/>
        <end position="384"/>
    </location>
</feature>
<evidence type="ECO:0000256" key="1">
    <source>
        <dbReference type="ARBA" id="ARBA00006962"/>
    </source>
</evidence>
<feature type="domain" description="Erythromycin biosynthesis protein CIII-like C-terminal" evidence="5">
    <location>
        <begin position="246"/>
        <end position="382"/>
    </location>
</feature>
<dbReference type="Proteomes" id="UP001519309">
    <property type="component" value="Unassembled WGS sequence"/>
</dbReference>
<dbReference type="EMBL" id="JAGGLP010000007">
    <property type="protein sequence ID" value="MBP2051132.1"/>
    <property type="molecule type" value="Genomic_DNA"/>
</dbReference>
<reference evidence="7 8" key="1">
    <citation type="submission" date="2021-03" db="EMBL/GenBank/DDBJ databases">
        <title>Genomic Encyclopedia of Type Strains, Phase IV (KMG-IV): sequencing the most valuable type-strain genomes for metagenomic binning, comparative biology and taxonomic classification.</title>
        <authorList>
            <person name="Goeker M."/>
        </authorList>
    </citation>
    <scope>NUCLEOTIDE SEQUENCE [LARGE SCALE GENOMIC DNA]</scope>
    <source>
        <strain evidence="7 8">DSM 40499</strain>
    </source>
</reference>
<keyword evidence="3 7" id="KW-0808">Transferase</keyword>
<comment type="similarity">
    <text evidence="1">Belongs to the glycosyltransferase 28 family.</text>
</comment>
<comment type="caution">
    <text evidence="7">The sequence shown here is derived from an EMBL/GenBank/DDBJ whole genome shotgun (WGS) entry which is preliminary data.</text>
</comment>
<dbReference type="Gene3D" id="3.40.50.2000">
    <property type="entry name" value="Glycogen Phosphorylase B"/>
    <property type="match status" value="2"/>
</dbReference>
<dbReference type="RefSeq" id="WP_079147310.1">
    <property type="nucleotide sequence ID" value="NZ_CP016279.1"/>
</dbReference>
<evidence type="ECO:0000256" key="3">
    <source>
        <dbReference type="ARBA" id="ARBA00022679"/>
    </source>
</evidence>
<dbReference type="InterPro" id="IPR050426">
    <property type="entry name" value="Glycosyltransferase_28"/>
</dbReference>
<dbReference type="PANTHER" id="PTHR48050">
    <property type="entry name" value="STEROL 3-BETA-GLUCOSYLTRANSFERASE"/>
    <property type="match status" value="1"/>
</dbReference>
<dbReference type="PANTHER" id="PTHR48050:SF13">
    <property type="entry name" value="STEROL 3-BETA-GLUCOSYLTRANSFERASE UGT80A2"/>
    <property type="match status" value="1"/>
</dbReference>
<evidence type="ECO:0000259" key="5">
    <source>
        <dbReference type="Pfam" id="PF06722"/>
    </source>
</evidence>
<name>A0ABS4LUN9_9ACTN</name>
<keyword evidence="2 7" id="KW-0328">Glycosyltransferase</keyword>
<keyword evidence="8" id="KW-1185">Reference proteome</keyword>
<evidence type="ECO:0000256" key="2">
    <source>
        <dbReference type="ARBA" id="ARBA00022676"/>
    </source>
</evidence>
<dbReference type="SUPFAM" id="SSF53756">
    <property type="entry name" value="UDP-Glycosyltransferase/glycogen phosphorylase"/>
    <property type="match status" value="1"/>
</dbReference>
<dbReference type="Pfam" id="PF06722">
    <property type="entry name" value="EryCIII-like_C"/>
    <property type="match status" value="1"/>
</dbReference>
<dbReference type="InterPro" id="IPR010610">
    <property type="entry name" value="EryCIII-like_C"/>
</dbReference>
<organism evidence="7 8">
    <name type="scientific">Streptomyces griseochromogenes</name>
    <dbReference type="NCBI Taxonomy" id="68214"/>
    <lineage>
        <taxon>Bacteria</taxon>
        <taxon>Bacillati</taxon>
        <taxon>Actinomycetota</taxon>
        <taxon>Actinomycetes</taxon>
        <taxon>Kitasatosporales</taxon>
        <taxon>Streptomycetaceae</taxon>
        <taxon>Streptomyces</taxon>
    </lineage>
</organism>
<dbReference type="CDD" id="cd03784">
    <property type="entry name" value="GT1_Gtf-like"/>
    <property type="match status" value="1"/>
</dbReference>
<dbReference type="InterPro" id="IPR048284">
    <property type="entry name" value="EryCIII-like_N"/>
</dbReference>
<evidence type="ECO:0000256" key="4">
    <source>
        <dbReference type="SAM" id="SignalP"/>
    </source>
</evidence>
<dbReference type="EC" id="2.4.1.-" evidence="7"/>
<sequence>MRVLMMSSPLASHFAAMVPLAWALRAAGHEVLGAGRPDMAAAPLSAGLSAVTRGEPVGFNEQLARYLPEGMRPAQAFGRGLFDRIEQGCEQWFLDDLVVLPEYLDFARRWRPDLVVSEQIDFAGTVVAGALGVPHVRHRWGVDPLSGPLGGMAAEMFGPLCEKLGLGGLPESALVLDPCPPELQLPEAAAGVPIRPVPFNGNGRLPSWARRGERRRVCVSLGNQTLLLNGVPLFRHVIDAFDGLDDLEVLVTVAPEYREALGELPASVRLVDPAPLSLFLAGCDLLVHHGGAGTAMTATAVGVPQLILPQIADQFFHADRIVAAGAAIALEDAADQDNPRLVRQAALDLLGDDRHRKAAGVLRDAVEAMPAPADLVPDLEALAA</sequence>
<dbReference type="InterPro" id="IPR002213">
    <property type="entry name" value="UDP_glucos_trans"/>
</dbReference>
<keyword evidence="4" id="KW-0732">Signal</keyword>
<feature type="domain" description="Erythromycin biosynthesis protein CIII-like N-terminal" evidence="6">
    <location>
        <begin position="22"/>
        <end position="222"/>
    </location>
</feature>